<dbReference type="GO" id="GO:0003677">
    <property type="term" value="F:DNA binding"/>
    <property type="evidence" value="ECO:0007669"/>
    <property type="project" value="TreeGrafter"/>
</dbReference>
<dbReference type="PANTHER" id="PTHR28027:SF1">
    <property type="entry name" value="CAMP INDEPENDENT REGULATORY PROTEIN (AFU_ORTHOLOGUE AFUA_3G09640)"/>
    <property type="match status" value="1"/>
</dbReference>
<dbReference type="EMBL" id="HG937692">
    <property type="protein sequence ID" value="CDP35978.1"/>
    <property type="molecule type" value="Genomic_DNA"/>
</dbReference>
<name>A0A060T4T8_BLAAD</name>
<feature type="region of interest" description="Disordered" evidence="1">
    <location>
        <begin position="172"/>
        <end position="273"/>
    </location>
</feature>
<sequence>MESYYGYVRTPLDAILLFEACRLGVLPRIQRRLSEKERQAIRSGSVFIWDEAEAGMRRWTDGKSWSASRVSGSFLTYREMEGRRAELGENDGSSSSQNQESVAPEGYRYKASGLMKQSFSVTTSTNRRLHLICYFTRDVAAANGSPLVVPSQDPRLKSITIPPGLYPDTTTMDHNYLASSPASSGSVPAGHGHFHHPRSASIPFAPGPPTNPATAQTSGPNPNPNQNPALPYGAPPIALNRGPPLPPPTVSSVQPSSHPAYLPPPPLPRNNSMPLPVIPPTRDRRHTLSNLEHESLRERNGEALRPQEIPYQKVGWNEDQRAIHILDRKLLL</sequence>
<evidence type="ECO:0000256" key="1">
    <source>
        <dbReference type="SAM" id="MobiDB-lite"/>
    </source>
</evidence>
<dbReference type="AlphaFoldDB" id="A0A060T4T8"/>
<dbReference type="PANTHER" id="PTHR28027">
    <property type="entry name" value="TRANSCRIPTIONAL REGULATOR MIT1"/>
    <property type="match status" value="1"/>
</dbReference>
<dbReference type="Pfam" id="PF09729">
    <property type="entry name" value="Gti1_Pac2"/>
    <property type="match status" value="1"/>
</dbReference>
<dbReference type="InterPro" id="IPR018608">
    <property type="entry name" value="Gti1/Pac2"/>
</dbReference>
<evidence type="ECO:0000313" key="2">
    <source>
        <dbReference type="EMBL" id="CDP35978.1"/>
    </source>
</evidence>
<feature type="compositionally biased region" description="Low complexity" evidence="1">
    <location>
        <begin position="250"/>
        <end position="260"/>
    </location>
</feature>
<organism evidence="2">
    <name type="scientific">Blastobotrys adeninivorans</name>
    <name type="common">Yeast</name>
    <name type="synonym">Arxula adeninivorans</name>
    <dbReference type="NCBI Taxonomy" id="409370"/>
    <lineage>
        <taxon>Eukaryota</taxon>
        <taxon>Fungi</taxon>
        <taxon>Dikarya</taxon>
        <taxon>Ascomycota</taxon>
        <taxon>Saccharomycotina</taxon>
        <taxon>Dipodascomycetes</taxon>
        <taxon>Dipodascales</taxon>
        <taxon>Trichomonascaceae</taxon>
        <taxon>Blastobotrys</taxon>
    </lineage>
</organism>
<accession>A0A060T4T8</accession>
<reference evidence="2" key="1">
    <citation type="submission" date="2014-02" db="EMBL/GenBank/DDBJ databases">
        <authorList>
            <person name="Genoscope - CEA"/>
        </authorList>
    </citation>
    <scope>NUCLEOTIDE SEQUENCE</scope>
    <source>
        <strain evidence="2">LS3</strain>
    </source>
</reference>
<reference evidence="2" key="2">
    <citation type="submission" date="2014-06" db="EMBL/GenBank/DDBJ databases">
        <title>The complete genome of Blastobotrys (Arxula) adeninivorans LS3 - a yeast of biotechnological interest.</title>
        <authorList>
            <person name="Kunze G."/>
            <person name="Gaillardin C."/>
            <person name="Czernicka M."/>
            <person name="Durrens P."/>
            <person name="Martin T."/>
            <person name="Boer E."/>
            <person name="Gabaldon T."/>
            <person name="Cruz J."/>
            <person name="Talla E."/>
            <person name="Marck C."/>
            <person name="Goffeau A."/>
            <person name="Barbe V."/>
            <person name="Baret P."/>
            <person name="Baronian K."/>
            <person name="Beier S."/>
            <person name="Bleykasten C."/>
            <person name="Bode R."/>
            <person name="Casaregola S."/>
            <person name="Despons L."/>
            <person name="Fairhead C."/>
            <person name="Giersberg M."/>
            <person name="Gierski P."/>
            <person name="Hahnel U."/>
            <person name="Hartmann A."/>
            <person name="Jankowska D."/>
            <person name="Jubin C."/>
            <person name="Jung P."/>
            <person name="Lafontaine I."/>
            <person name="Leh-Louis V."/>
            <person name="Lemaire M."/>
            <person name="Marcet-Houben M."/>
            <person name="Mascher M."/>
            <person name="Morel G."/>
            <person name="Richard G.-F."/>
            <person name="Riechen J."/>
            <person name="Sacerdot C."/>
            <person name="Sarkar A."/>
            <person name="Savel G."/>
            <person name="Schacherer J."/>
            <person name="Sherman D."/>
            <person name="Straub M.-L."/>
            <person name="Stein N."/>
            <person name="Thierry A."/>
            <person name="Trautwein-Schult A."/>
            <person name="Westhof E."/>
            <person name="Worch S."/>
            <person name="Dujon B."/>
            <person name="Souciet J.-L."/>
            <person name="Wincker P."/>
            <person name="Scholz U."/>
            <person name="Neuveglise N."/>
        </authorList>
    </citation>
    <scope>NUCLEOTIDE SEQUENCE</scope>
    <source>
        <strain evidence="2">LS3</strain>
    </source>
</reference>
<dbReference type="PhylomeDB" id="A0A060T4T8"/>
<feature type="compositionally biased region" description="Low complexity" evidence="1">
    <location>
        <begin position="178"/>
        <end position="191"/>
    </location>
</feature>
<proteinExistence type="predicted"/>
<protein>
    <submittedName>
        <fullName evidence="2">ARAD1B02200p</fullName>
    </submittedName>
</protein>
<gene>
    <name evidence="2" type="ORF">GNLVRS02_ARAD1B02200g</name>
</gene>